<dbReference type="Proteomes" id="UP001239111">
    <property type="component" value="Chromosome 4"/>
</dbReference>
<comment type="caution">
    <text evidence="1">The sequence shown here is derived from an EMBL/GenBank/DDBJ whole genome shotgun (WGS) entry which is preliminary data.</text>
</comment>
<protein>
    <submittedName>
        <fullName evidence="1">Uncharacterized protein</fullName>
    </submittedName>
</protein>
<organism evidence="1 2">
    <name type="scientific">Eretmocerus hayati</name>
    <dbReference type="NCBI Taxonomy" id="131215"/>
    <lineage>
        <taxon>Eukaryota</taxon>
        <taxon>Metazoa</taxon>
        <taxon>Ecdysozoa</taxon>
        <taxon>Arthropoda</taxon>
        <taxon>Hexapoda</taxon>
        <taxon>Insecta</taxon>
        <taxon>Pterygota</taxon>
        <taxon>Neoptera</taxon>
        <taxon>Endopterygota</taxon>
        <taxon>Hymenoptera</taxon>
        <taxon>Apocrita</taxon>
        <taxon>Proctotrupomorpha</taxon>
        <taxon>Chalcidoidea</taxon>
        <taxon>Aphelinidae</taxon>
        <taxon>Aphelininae</taxon>
        <taxon>Eretmocerus</taxon>
    </lineage>
</organism>
<evidence type="ECO:0000313" key="2">
    <source>
        <dbReference type="Proteomes" id="UP001239111"/>
    </source>
</evidence>
<sequence length="409" mass="46812">MKLTGFLIIWGFCINALSAQTTPIPTRTNEPLPGFEDLKAYLNGCRRVEPSRTEPPSLLNNEIYAAPRPTNVLVLRESVQFSCETEPNRPSDPAETHEHMLAESNNDDCSLTQPESSEAGSSRSQRKFNCDLCSKSFDVRYKLERHKKTHNEDRPAACRFCSSSYKNERNLKEHMLRKHSSERSYSCDLCGKSFAVKQDLTHHMWMHSDDKLSSCEFCHKKFRRKDELRLHVRTHTGEKPYSCEICGRCFSVSSSRSRHMYVHTNEKPLECNFCGKCFKSKFGLAEHVRNVHSGTKKSLESGLKTGVGTPKENYVTQDSGIHIGIAKQYQEDEFNQVSIRFAEEEVRECSSLEPRMDQEKSDQSLEDFGELELMQETARDSSRSDVASQIIEMALLDYSDEDDELSETL</sequence>
<dbReference type="EMBL" id="CM056744">
    <property type="protein sequence ID" value="KAJ8667991.1"/>
    <property type="molecule type" value="Genomic_DNA"/>
</dbReference>
<gene>
    <name evidence="1" type="ORF">QAD02_009654</name>
</gene>
<evidence type="ECO:0000313" key="1">
    <source>
        <dbReference type="EMBL" id="KAJ8667991.1"/>
    </source>
</evidence>
<accession>A0ACC2NBC1</accession>
<keyword evidence="2" id="KW-1185">Reference proteome</keyword>
<name>A0ACC2NBC1_9HYME</name>
<proteinExistence type="predicted"/>
<reference evidence="1" key="1">
    <citation type="submission" date="2023-04" db="EMBL/GenBank/DDBJ databases">
        <title>A chromosome-level genome assembly of the parasitoid wasp Eretmocerus hayati.</title>
        <authorList>
            <person name="Zhong Y."/>
            <person name="Liu S."/>
            <person name="Liu Y."/>
        </authorList>
    </citation>
    <scope>NUCLEOTIDE SEQUENCE</scope>
    <source>
        <strain evidence="1">ZJU_SS_LIU_2023</strain>
    </source>
</reference>